<name>A0A0A8ZR59_ARUDO</name>
<organism evidence="1">
    <name type="scientific">Arundo donax</name>
    <name type="common">Giant reed</name>
    <name type="synonym">Donax arundinaceus</name>
    <dbReference type="NCBI Taxonomy" id="35708"/>
    <lineage>
        <taxon>Eukaryota</taxon>
        <taxon>Viridiplantae</taxon>
        <taxon>Streptophyta</taxon>
        <taxon>Embryophyta</taxon>
        <taxon>Tracheophyta</taxon>
        <taxon>Spermatophyta</taxon>
        <taxon>Magnoliopsida</taxon>
        <taxon>Liliopsida</taxon>
        <taxon>Poales</taxon>
        <taxon>Poaceae</taxon>
        <taxon>PACMAD clade</taxon>
        <taxon>Arundinoideae</taxon>
        <taxon>Arundineae</taxon>
        <taxon>Arundo</taxon>
    </lineage>
</organism>
<dbReference type="EMBL" id="GBRH01258655">
    <property type="protein sequence ID" value="JAD39240.1"/>
    <property type="molecule type" value="Transcribed_RNA"/>
</dbReference>
<protein>
    <submittedName>
        <fullName evidence="1">Uncharacterized protein</fullName>
    </submittedName>
</protein>
<reference evidence="1" key="2">
    <citation type="journal article" date="2015" name="Data Brief">
        <title>Shoot transcriptome of the giant reed, Arundo donax.</title>
        <authorList>
            <person name="Barrero R.A."/>
            <person name="Guerrero F.D."/>
            <person name="Moolhuijzen P."/>
            <person name="Goolsby J.A."/>
            <person name="Tidwell J."/>
            <person name="Bellgard S.E."/>
            <person name="Bellgard M.I."/>
        </authorList>
    </citation>
    <scope>NUCLEOTIDE SEQUENCE</scope>
    <source>
        <tissue evidence="1">Shoot tissue taken approximately 20 cm above the soil surface</tissue>
    </source>
</reference>
<evidence type="ECO:0000313" key="1">
    <source>
        <dbReference type="EMBL" id="JAD39240.1"/>
    </source>
</evidence>
<sequence length="63" mass="7547">MNNTSYHNMIPCNQQLFSHSTLFCDLNPIRHPYICYYIFIVVDHCQRYRATTDTSSVSFYLFD</sequence>
<reference evidence="1" key="1">
    <citation type="submission" date="2014-09" db="EMBL/GenBank/DDBJ databases">
        <authorList>
            <person name="Magalhaes I.L.F."/>
            <person name="Oliveira U."/>
            <person name="Santos F.R."/>
            <person name="Vidigal T.H.D.A."/>
            <person name="Brescovit A.D."/>
            <person name="Santos A.J."/>
        </authorList>
    </citation>
    <scope>NUCLEOTIDE SEQUENCE</scope>
    <source>
        <tissue evidence="1">Shoot tissue taken approximately 20 cm above the soil surface</tissue>
    </source>
</reference>
<dbReference type="AlphaFoldDB" id="A0A0A8ZR59"/>
<proteinExistence type="predicted"/>
<accession>A0A0A8ZR59</accession>